<evidence type="ECO:0000313" key="4">
    <source>
        <dbReference type="EMBL" id="RLN36363.1"/>
    </source>
</evidence>
<dbReference type="PANTHER" id="PTHR11932">
    <property type="entry name" value="CULLIN"/>
    <property type="match status" value="1"/>
</dbReference>
<dbReference type="InterPro" id="IPR045093">
    <property type="entry name" value="Cullin"/>
</dbReference>
<evidence type="ECO:0000256" key="2">
    <source>
        <dbReference type="SAM" id="MobiDB-lite"/>
    </source>
</evidence>
<dbReference type="Pfam" id="PF00888">
    <property type="entry name" value="Cullin"/>
    <property type="match status" value="1"/>
</dbReference>
<gene>
    <name evidence="4" type="ORF">C2845_PM03G27800</name>
</gene>
<dbReference type="Gene3D" id="1.20.1310.10">
    <property type="entry name" value="Cullin Repeats"/>
    <property type="match status" value="2"/>
</dbReference>
<dbReference type="GO" id="GO:0006511">
    <property type="term" value="P:ubiquitin-dependent protein catabolic process"/>
    <property type="evidence" value="ECO:0007669"/>
    <property type="project" value="InterPro"/>
</dbReference>
<feature type="compositionally biased region" description="Basic and acidic residues" evidence="2">
    <location>
        <begin position="128"/>
        <end position="139"/>
    </location>
</feature>
<proteinExistence type="inferred from homology"/>
<comment type="caution">
    <text evidence="4">The sequence shown here is derived from an EMBL/GenBank/DDBJ whole genome shotgun (WGS) entry which is preliminary data.</text>
</comment>
<evidence type="ECO:0000256" key="1">
    <source>
        <dbReference type="ARBA" id="ARBA00006019"/>
    </source>
</evidence>
<name>A0A3L6TGB3_PANMI</name>
<dbReference type="SUPFAM" id="SSF74788">
    <property type="entry name" value="Cullin repeat-like"/>
    <property type="match status" value="1"/>
</dbReference>
<dbReference type="AlphaFoldDB" id="A0A3L6TGB3"/>
<feature type="region of interest" description="Disordered" evidence="2">
    <location>
        <begin position="128"/>
        <end position="147"/>
    </location>
</feature>
<sequence length="308" mass="35510">MDRGDSGVVELEEGWRFLAAGVAKIRRTVEAGGEFPLSSVEFLELYTTVFNMCTQKPPHDYSSDLYERYKEDTDTYVKSTFPRPLPHYSVPARGCAAAFVLDAGGRAMARSTFQYPYSCFLGSRETAKGREGEEKNSKKEQRRKKGQVLSPLKEMHGELLLRGLVEGWSKYNLIVKFQIMVFQYLGRYYIPKKALVPPLRKILNEIKSTVTAIVIGMIDDEREGKHIDRDLLNNVLDVFVQTGDGNLDIYRDDFEQTFFNATRNYYSRKAQTWNKDYSDHDYMLKVEECLQKEKERVAHYLHSSAVDT</sequence>
<dbReference type="Proteomes" id="UP000275267">
    <property type="component" value="Unassembled WGS sequence"/>
</dbReference>
<comment type="similarity">
    <text evidence="1">Belongs to the cullin family.</text>
</comment>
<keyword evidence="5" id="KW-1185">Reference proteome</keyword>
<dbReference type="FunFam" id="1.20.1310.10:FF:000001">
    <property type="entry name" value="Cullin 3"/>
    <property type="match status" value="1"/>
</dbReference>
<protein>
    <submittedName>
        <fullName evidence="4">Cullin-1</fullName>
    </submittedName>
</protein>
<accession>A0A3L6TGB3</accession>
<reference evidence="5" key="1">
    <citation type="journal article" date="2019" name="Nat. Commun.">
        <title>The genome of broomcorn millet.</title>
        <authorList>
            <person name="Zou C."/>
            <person name="Miki D."/>
            <person name="Li D."/>
            <person name="Tang Q."/>
            <person name="Xiao L."/>
            <person name="Rajput S."/>
            <person name="Deng P."/>
            <person name="Jia W."/>
            <person name="Huang R."/>
            <person name="Zhang M."/>
            <person name="Sun Y."/>
            <person name="Hu J."/>
            <person name="Fu X."/>
            <person name="Schnable P.S."/>
            <person name="Li F."/>
            <person name="Zhang H."/>
            <person name="Feng B."/>
            <person name="Zhu X."/>
            <person name="Liu R."/>
            <person name="Schnable J.C."/>
            <person name="Zhu J.-K."/>
            <person name="Zhang H."/>
        </authorList>
    </citation>
    <scope>NUCLEOTIDE SEQUENCE [LARGE SCALE GENOMIC DNA]</scope>
</reference>
<dbReference type="InterPro" id="IPR001373">
    <property type="entry name" value="Cullin_N"/>
</dbReference>
<dbReference type="STRING" id="4540.A0A3L6TGB3"/>
<evidence type="ECO:0000313" key="5">
    <source>
        <dbReference type="Proteomes" id="UP000275267"/>
    </source>
</evidence>
<dbReference type="EMBL" id="PQIB02000002">
    <property type="protein sequence ID" value="RLN36363.1"/>
    <property type="molecule type" value="Genomic_DNA"/>
</dbReference>
<organism evidence="4 5">
    <name type="scientific">Panicum miliaceum</name>
    <name type="common">Proso millet</name>
    <name type="synonym">Broomcorn millet</name>
    <dbReference type="NCBI Taxonomy" id="4540"/>
    <lineage>
        <taxon>Eukaryota</taxon>
        <taxon>Viridiplantae</taxon>
        <taxon>Streptophyta</taxon>
        <taxon>Embryophyta</taxon>
        <taxon>Tracheophyta</taxon>
        <taxon>Spermatophyta</taxon>
        <taxon>Magnoliopsida</taxon>
        <taxon>Liliopsida</taxon>
        <taxon>Poales</taxon>
        <taxon>Poaceae</taxon>
        <taxon>PACMAD clade</taxon>
        <taxon>Panicoideae</taxon>
        <taxon>Panicodae</taxon>
        <taxon>Paniceae</taxon>
        <taxon>Panicinae</taxon>
        <taxon>Panicum</taxon>
        <taxon>Panicum sect. Panicum</taxon>
    </lineage>
</organism>
<evidence type="ECO:0000259" key="3">
    <source>
        <dbReference type="Pfam" id="PF00888"/>
    </source>
</evidence>
<feature type="domain" description="Cullin N-terminal" evidence="3">
    <location>
        <begin position="36"/>
        <end position="305"/>
    </location>
</feature>
<dbReference type="GO" id="GO:0031625">
    <property type="term" value="F:ubiquitin protein ligase binding"/>
    <property type="evidence" value="ECO:0007669"/>
    <property type="project" value="InterPro"/>
</dbReference>
<dbReference type="OrthoDB" id="594062at2759"/>
<dbReference type="InterPro" id="IPR016159">
    <property type="entry name" value="Cullin_repeat-like_dom_sf"/>
</dbReference>